<feature type="domain" description="ABC transporter" evidence="9">
    <location>
        <begin position="6"/>
        <end position="253"/>
    </location>
</feature>
<keyword evidence="11" id="KW-1185">Reference proteome</keyword>
<evidence type="ECO:0000256" key="2">
    <source>
        <dbReference type="ARBA" id="ARBA00005417"/>
    </source>
</evidence>
<evidence type="ECO:0000256" key="3">
    <source>
        <dbReference type="ARBA" id="ARBA00022448"/>
    </source>
</evidence>
<feature type="compositionally biased region" description="Basic and acidic residues" evidence="8">
    <location>
        <begin position="321"/>
        <end position="333"/>
    </location>
</feature>
<accession>A0ABN2PV91</accession>
<dbReference type="InterPro" id="IPR050388">
    <property type="entry name" value="ABC_Ni/Peptide_Import"/>
</dbReference>
<dbReference type="PROSITE" id="PS50893">
    <property type="entry name" value="ABC_TRANSPORTER_2"/>
    <property type="match status" value="1"/>
</dbReference>
<keyword evidence="7" id="KW-0472">Membrane</keyword>
<name>A0ABN2PV91_9ACTN</name>
<proteinExistence type="inferred from homology"/>
<dbReference type="Proteomes" id="UP001501303">
    <property type="component" value="Unassembled WGS sequence"/>
</dbReference>
<sequence>MPVPVLEIDDLRVTYRGSRGEIPAVRGVSLSLRPGDTLGVAGESGCGKSTVAAAVLRLLPPGTEVTGRVLLNGEDTLAMSFGRLRAVRWAGASIVFQGAMHSLNPVHRIARQVAEPLVLHEKLSRQAAEKRAVELLRQVGLPDWRARSYPHELSGGQRQRVMIAMALACAPDLIIADEATTALDVMIQAQVLRLLKGLVSERDIALVMISHDLSVLADTCERLAVMYAGRIVEQGPSREVFAAALHPYAQALSAAFPTVGDPAERRNPSGLAGDPPDPAALPGGCPFHPRCPVVMPECSTTAVRMRRAADGRHAACLRVEDQPAPAGHDEHRAHPAGQEST</sequence>
<dbReference type="GO" id="GO:0005524">
    <property type="term" value="F:ATP binding"/>
    <property type="evidence" value="ECO:0007669"/>
    <property type="project" value="UniProtKB-KW"/>
</dbReference>
<dbReference type="EMBL" id="BAAAMJ010000070">
    <property type="protein sequence ID" value="GAA1932721.1"/>
    <property type="molecule type" value="Genomic_DNA"/>
</dbReference>
<dbReference type="PROSITE" id="PS00211">
    <property type="entry name" value="ABC_TRANSPORTER_1"/>
    <property type="match status" value="1"/>
</dbReference>
<evidence type="ECO:0000313" key="10">
    <source>
        <dbReference type="EMBL" id="GAA1932721.1"/>
    </source>
</evidence>
<evidence type="ECO:0000259" key="9">
    <source>
        <dbReference type="PROSITE" id="PS50893"/>
    </source>
</evidence>
<dbReference type="InterPro" id="IPR027417">
    <property type="entry name" value="P-loop_NTPase"/>
</dbReference>
<evidence type="ECO:0000256" key="8">
    <source>
        <dbReference type="SAM" id="MobiDB-lite"/>
    </source>
</evidence>
<keyword evidence="6 10" id="KW-0067">ATP-binding</keyword>
<dbReference type="Gene3D" id="3.40.50.300">
    <property type="entry name" value="P-loop containing nucleotide triphosphate hydrolases"/>
    <property type="match status" value="1"/>
</dbReference>
<keyword evidence="5" id="KW-0547">Nucleotide-binding</keyword>
<evidence type="ECO:0000256" key="7">
    <source>
        <dbReference type="ARBA" id="ARBA00023136"/>
    </source>
</evidence>
<evidence type="ECO:0000256" key="6">
    <source>
        <dbReference type="ARBA" id="ARBA00022840"/>
    </source>
</evidence>
<protein>
    <submittedName>
        <fullName evidence="10">ABC transporter ATP-binding protein</fullName>
    </submittedName>
</protein>
<dbReference type="InterPro" id="IPR003439">
    <property type="entry name" value="ABC_transporter-like_ATP-bd"/>
</dbReference>
<feature type="compositionally biased region" description="Low complexity" evidence="8">
    <location>
        <begin position="270"/>
        <end position="281"/>
    </location>
</feature>
<comment type="similarity">
    <text evidence="2">Belongs to the ABC transporter superfamily.</text>
</comment>
<dbReference type="InterPro" id="IPR013563">
    <property type="entry name" value="Oligopep_ABC_C"/>
</dbReference>
<organism evidence="10 11">
    <name type="scientific">Streptomyces sodiiphilus</name>
    <dbReference type="NCBI Taxonomy" id="226217"/>
    <lineage>
        <taxon>Bacteria</taxon>
        <taxon>Bacillati</taxon>
        <taxon>Actinomycetota</taxon>
        <taxon>Actinomycetes</taxon>
        <taxon>Kitasatosporales</taxon>
        <taxon>Streptomycetaceae</taxon>
        <taxon>Streptomyces</taxon>
    </lineage>
</organism>
<dbReference type="Pfam" id="PF08352">
    <property type="entry name" value="oligo_HPY"/>
    <property type="match status" value="1"/>
</dbReference>
<dbReference type="SMART" id="SM00382">
    <property type="entry name" value="AAA"/>
    <property type="match status" value="1"/>
</dbReference>
<dbReference type="InterPro" id="IPR017871">
    <property type="entry name" value="ABC_transporter-like_CS"/>
</dbReference>
<dbReference type="InterPro" id="IPR003593">
    <property type="entry name" value="AAA+_ATPase"/>
</dbReference>
<dbReference type="NCBIfam" id="TIGR01727">
    <property type="entry name" value="oligo_HPY"/>
    <property type="match status" value="1"/>
</dbReference>
<gene>
    <name evidence="10" type="ORF">GCM10009716_44850</name>
</gene>
<reference evidence="10 11" key="1">
    <citation type="journal article" date="2019" name="Int. J. Syst. Evol. Microbiol.">
        <title>The Global Catalogue of Microorganisms (GCM) 10K type strain sequencing project: providing services to taxonomists for standard genome sequencing and annotation.</title>
        <authorList>
            <consortium name="The Broad Institute Genomics Platform"/>
            <consortium name="The Broad Institute Genome Sequencing Center for Infectious Disease"/>
            <person name="Wu L."/>
            <person name="Ma J."/>
        </authorList>
    </citation>
    <scope>NUCLEOTIDE SEQUENCE [LARGE SCALE GENOMIC DNA]</scope>
    <source>
        <strain evidence="10 11">JCM 13581</strain>
    </source>
</reference>
<keyword evidence="4" id="KW-1003">Cell membrane</keyword>
<evidence type="ECO:0000256" key="4">
    <source>
        <dbReference type="ARBA" id="ARBA00022475"/>
    </source>
</evidence>
<dbReference type="CDD" id="cd03257">
    <property type="entry name" value="ABC_NikE_OppD_transporters"/>
    <property type="match status" value="1"/>
</dbReference>
<dbReference type="SUPFAM" id="SSF52540">
    <property type="entry name" value="P-loop containing nucleoside triphosphate hydrolases"/>
    <property type="match status" value="1"/>
</dbReference>
<dbReference type="PANTHER" id="PTHR43297:SF2">
    <property type="entry name" value="DIPEPTIDE TRANSPORT ATP-BINDING PROTEIN DPPD"/>
    <property type="match status" value="1"/>
</dbReference>
<comment type="subcellular location">
    <subcellularLocation>
        <location evidence="1">Cell membrane</location>
        <topology evidence="1">Peripheral membrane protein</topology>
    </subcellularLocation>
</comment>
<comment type="caution">
    <text evidence="10">The sequence shown here is derived from an EMBL/GenBank/DDBJ whole genome shotgun (WGS) entry which is preliminary data.</text>
</comment>
<evidence type="ECO:0000313" key="11">
    <source>
        <dbReference type="Proteomes" id="UP001501303"/>
    </source>
</evidence>
<dbReference type="Pfam" id="PF00005">
    <property type="entry name" value="ABC_tran"/>
    <property type="match status" value="1"/>
</dbReference>
<feature type="region of interest" description="Disordered" evidence="8">
    <location>
        <begin position="321"/>
        <end position="341"/>
    </location>
</feature>
<dbReference type="RefSeq" id="WP_344265812.1">
    <property type="nucleotide sequence ID" value="NZ_BAAAMJ010000070.1"/>
</dbReference>
<evidence type="ECO:0000256" key="1">
    <source>
        <dbReference type="ARBA" id="ARBA00004202"/>
    </source>
</evidence>
<feature type="region of interest" description="Disordered" evidence="8">
    <location>
        <begin position="259"/>
        <end position="281"/>
    </location>
</feature>
<keyword evidence="3" id="KW-0813">Transport</keyword>
<dbReference type="PANTHER" id="PTHR43297">
    <property type="entry name" value="OLIGOPEPTIDE TRANSPORT ATP-BINDING PROTEIN APPD"/>
    <property type="match status" value="1"/>
</dbReference>
<evidence type="ECO:0000256" key="5">
    <source>
        <dbReference type="ARBA" id="ARBA00022741"/>
    </source>
</evidence>